<keyword evidence="3" id="KW-1185">Reference proteome</keyword>
<dbReference type="EMBL" id="JAYMYR010000001">
    <property type="protein sequence ID" value="KAK7382419.1"/>
    <property type="molecule type" value="Genomic_DNA"/>
</dbReference>
<feature type="compositionally biased region" description="Polar residues" evidence="1">
    <location>
        <begin position="26"/>
        <end position="36"/>
    </location>
</feature>
<evidence type="ECO:0000313" key="3">
    <source>
        <dbReference type="Proteomes" id="UP001374584"/>
    </source>
</evidence>
<reference evidence="2 3" key="1">
    <citation type="submission" date="2024-01" db="EMBL/GenBank/DDBJ databases">
        <title>The genomes of 5 underutilized Papilionoideae crops provide insights into root nodulation and disease resistanc.</title>
        <authorList>
            <person name="Jiang F."/>
        </authorList>
    </citation>
    <scope>NUCLEOTIDE SEQUENCE [LARGE SCALE GENOMIC DNA]</scope>
    <source>
        <strain evidence="2">JINMINGXINNONG_FW02</strain>
        <tissue evidence="2">Leaves</tissue>
    </source>
</reference>
<gene>
    <name evidence="2" type="ORF">VNO80_01270</name>
</gene>
<evidence type="ECO:0000313" key="2">
    <source>
        <dbReference type="EMBL" id="KAK7382419.1"/>
    </source>
</evidence>
<protein>
    <submittedName>
        <fullName evidence="2">Uncharacterized protein</fullName>
    </submittedName>
</protein>
<feature type="compositionally biased region" description="Basic residues" evidence="1">
    <location>
        <begin position="1"/>
        <end position="12"/>
    </location>
</feature>
<accession>A0AAN9RSK7</accession>
<organism evidence="2 3">
    <name type="scientific">Phaseolus coccineus</name>
    <name type="common">Scarlet runner bean</name>
    <name type="synonym">Phaseolus multiflorus</name>
    <dbReference type="NCBI Taxonomy" id="3886"/>
    <lineage>
        <taxon>Eukaryota</taxon>
        <taxon>Viridiplantae</taxon>
        <taxon>Streptophyta</taxon>
        <taxon>Embryophyta</taxon>
        <taxon>Tracheophyta</taxon>
        <taxon>Spermatophyta</taxon>
        <taxon>Magnoliopsida</taxon>
        <taxon>eudicotyledons</taxon>
        <taxon>Gunneridae</taxon>
        <taxon>Pentapetalae</taxon>
        <taxon>rosids</taxon>
        <taxon>fabids</taxon>
        <taxon>Fabales</taxon>
        <taxon>Fabaceae</taxon>
        <taxon>Papilionoideae</taxon>
        <taxon>50 kb inversion clade</taxon>
        <taxon>NPAAA clade</taxon>
        <taxon>indigoferoid/millettioid clade</taxon>
        <taxon>Phaseoleae</taxon>
        <taxon>Phaseolus</taxon>
    </lineage>
</organism>
<evidence type="ECO:0000256" key="1">
    <source>
        <dbReference type="SAM" id="MobiDB-lite"/>
    </source>
</evidence>
<proteinExistence type="predicted"/>
<feature type="region of interest" description="Disordered" evidence="1">
    <location>
        <begin position="1"/>
        <end position="45"/>
    </location>
</feature>
<dbReference type="Proteomes" id="UP001374584">
    <property type="component" value="Unassembled WGS sequence"/>
</dbReference>
<dbReference type="AlphaFoldDB" id="A0AAN9RSK7"/>
<comment type="caution">
    <text evidence="2">The sequence shown here is derived from an EMBL/GenBank/DDBJ whole genome shotgun (WGS) entry which is preliminary data.</text>
</comment>
<sequence>MYKSRKRQRKCKQGIPMANPNAGKKISTNKVSNASNIPRRPPKRKDLGFATIVTAKLQSKESLRVLQNSARGPPKLTNFGFETIVNEKLASKESIQVQQKQSVGSLTLIQSISFAVFWLWRTVIGVLNGLKVRNQRRISPNKKTLVNEKLKTSSRKSGKRRHTR</sequence>
<name>A0AAN9RSK7_PHACN</name>